<sequence length="431" mass="46501">MASSPMVAMKALLVLGACLLATVRPNSNGSTRPSSISEPSINYNNMDITHSEFCAPTIFPAWVPGTTRMEMVPRFYASAGLVEADGGSALVANSSSQPSMLGVTFCGVDEDVKDAGNHLDSVKERDLLFPTVALESFEAVLLQEELSSAASAIDAKSQTTPSTDDASLNTLYSRNHSKQEVVHISICAVDMFPEVHWTARTNVIIPRAHVPATLMEVDGVSVVVANSSLPLKHGPALWGSDEDVNVKGAETRADFVTECDPTTLPVVVESSSDEAPGRATTTADPSPTGVPSSAADVLSPRLSTMLSNSELSSFSLRLGFRSLAAWDVYGVRVLDSLLGGLVFLILHQVVCLFCRLCWRLFRKGASCSAPARSRSAAGSEAAPLVTKCRILWAKWQHEVFRKEQTVKVKPSRKWPVGTFVWRDDILMYVEQ</sequence>
<feature type="signal peptide" evidence="2">
    <location>
        <begin position="1"/>
        <end position="25"/>
    </location>
</feature>
<evidence type="ECO:0008006" key="5">
    <source>
        <dbReference type="Google" id="ProtNLM"/>
    </source>
</evidence>
<reference evidence="3" key="1">
    <citation type="journal article" date="2021" name="Proc. Natl. Acad. Sci. U.S.A.">
        <title>Three genomes in the algal genus Volvox reveal the fate of a haploid sex-determining region after a transition to homothallism.</title>
        <authorList>
            <person name="Yamamoto K."/>
            <person name="Hamaji T."/>
            <person name="Kawai-Toyooka H."/>
            <person name="Matsuzaki R."/>
            <person name="Takahashi F."/>
            <person name="Nishimura Y."/>
            <person name="Kawachi M."/>
            <person name="Noguchi H."/>
            <person name="Minakuchi Y."/>
            <person name="Umen J.G."/>
            <person name="Toyoda A."/>
            <person name="Nozaki H."/>
        </authorList>
    </citation>
    <scope>NUCLEOTIDE SEQUENCE</scope>
    <source>
        <strain evidence="3">NIES-3780</strain>
    </source>
</reference>
<organism evidence="3 4">
    <name type="scientific">Volvox africanus</name>
    <dbReference type="NCBI Taxonomy" id="51714"/>
    <lineage>
        <taxon>Eukaryota</taxon>
        <taxon>Viridiplantae</taxon>
        <taxon>Chlorophyta</taxon>
        <taxon>core chlorophytes</taxon>
        <taxon>Chlorophyceae</taxon>
        <taxon>CS clade</taxon>
        <taxon>Chlamydomonadales</taxon>
        <taxon>Volvocaceae</taxon>
        <taxon>Volvox</taxon>
    </lineage>
</organism>
<proteinExistence type="predicted"/>
<feature type="chain" id="PRO_5035221908" description="Membrane-associated protein" evidence="2">
    <location>
        <begin position="26"/>
        <end position="431"/>
    </location>
</feature>
<keyword evidence="4" id="KW-1185">Reference proteome</keyword>
<comment type="caution">
    <text evidence="3">The sequence shown here is derived from an EMBL/GenBank/DDBJ whole genome shotgun (WGS) entry which is preliminary data.</text>
</comment>
<name>A0A8J4BJ25_9CHLO</name>
<dbReference type="AlphaFoldDB" id="A0A8J4BJ25"/>
<evidence type="ECO:0000256" key="2">
    <source>
        <dbReference type="SAM" id="SignalP"/>
    </source>
</evidence>
<gene>
    <name evidence="3" type="ORF">Vafri_16522</name>
</gene>
<evidence type="ECO:0000256" key="1">
    <source>
        <dbReference type="SAM" id="MobiDB-lite"/>
    </source>
</evidence>
<dbReference type="EMBL" id="BNCO01000050">
    <property type="protein sequence ID" value="GIL62345.1"/>
    <property type="molecule type" value="Genomic_DNA"/>
</dbReference>
<protein>
    <recommendedName>
        <fullName evidence="5">Membrane-associated protein</fullName>
    </recommendedName>
</protein>
<evidence type="ECO:0000313" key="3">
    <source>
        <dbReference type="EMBL" id="GIL62345.1"/>
    </source>
</evidence>
<dbReference type="Proteomes" id="UP000747399">
    <property type="component" value="Unassembled WGS sequence"/>
</dbReference>
<evidence type="ECO:0000313" key="4">
    <source>
        <dbReference type="Proteomes" id="UP000747399"/>
    </source>
</evidence>
<feature type="compositionally biased region" description="Polar residues" evidence="1">
    <location>
        <begin position="279"/>
        <end position="291"/>
    </location>
</feature>
<accession>A0A8J4BJ25</accession>
<keyword evidence="2" id="KW-0732">Signal</keyword>
<feature type="region of interest" description="Disordered" evidence="1">
    <location>
        <begin position="268"/>
        <end position="294"/>
    </location>
</feature>